<dbReference type="PANTHER" id="PTHR30625">
    <property type="entry name" value="PROTEIN TOLQ"/>
    <property type="match status" value="1"/>
</dbReference>
<dbReference type="AlphaFoldDB" id="A1ANE9"/>
<reference evidence="11 12" key="1">
    <citation type="submission" date="2006-10" db="EMBL/GenBank/DDBJ databases">
        <title>Complete sequence of chromosome of Pelobacter propionicus DSM 2379.</title>
        <authorList>
            <consortium name="US DOE Joint Genome Institute"/>
            <person name="Copeland A."/>
            <person name="Lucas S."/>
            <person name="Lapidus A."/>
            <person name="Barry K."/>
            <person name="Detter J.C."/>
            <person name="Glavina del Rio T."/>
            <person name="Hammon N."/>
            <person name="Israni S."/>
            <person name="Dalin E."/>
            <person name="Tice H."/>
            <person name="Pitluck S."/>
            <person name="Saunders E."/>
            <person name="Brettin T."/>
            <person name="Bruce D."/>
            <person name="Han C."/>
            <person name="Tapia R."/>
            <person name="Schmutz J."/>
            <person name="Larimer F."/>
            <person name="Land M."/>
            <person name="Hauser L."/>
            <person name="Kyrpides N."/>
            <person name="Kim E."/>
            <person name="Lovley D."/>
            <person name="Richardson P."/>
        </authorList>
    </citation>
    <scope>NUCLEOTIDE SEQUENCE [LARGE SCALE GENOMIC DNA]</scope>
    <source>
        <strain evidence="12">DSM 2379 / NBRC 103807 / OttBd1</strain>
    </source>
</reference>
<comment type="similarity">
    <text evidence="8">Belongs to the exbB/tolQ family.</text>
</comment>
<gene>
    <name evidence="11" type="ordered locus">Ppro_1248</name>
</gene>
<dbReference type="KEGG" id="ppd:Ppro_1248"/>
<accession>A1ANE9</accession>
<dbReference type="GO" id="GO:0005886">
    <property type="term" value="C:plasma membrane"/>
    <property type="evidence" value="ECO:0007669"/>
    <property type="project" value="UniProtKB-SubCell"/>
</dbReference>
<dbReference type="GO" id="GO:0017038">
    <property type="term" value="P:protein import"/>
    <property type="evidence" value="ECO:0007669"/>
    <property type="project" value="TreeGrafter"/>
</dbReference>
<evidence type="ECO:0000256" key="9">
    <source>
        <dbReference type="SAM" id="Phobius"/>
    </source>
</evidence>
<name>A1ANE9_PELPD</name>
<evidence type="ECO:0000313" key="11">
    <source>
        <dbReference type="EMBL" id="ABK98869.1"/>
    </source>
</evidence>
<evidence type="ECO:0000256" key="1">
    <source>
        <dbReference type="ARBA" id="ARBA00004651"/>
    </source>
</evidence>
<evidence type="ECO:0000313" key="12">
    <source>
        <dbReference type="Proteomes" id="UP000006732"/>
    </source>
</evidence>
<keyword evidence="12" id="KW-1185">Reference proteome</keyword>
<evidence type="ECO:0000256" key="2">
    <source>
        <dbReference type="ARBA" id="ARBA00022448"/>
    </source>
</evidence>
<feature type="transmembrane region" description="Helical" evidence="9">
    <location>
        <begin position="12"/>
        <end position="35"/>
    </location>
</feature>
<dbReference type="eggNOG" id="COG0811">
    <property type="taxonomic scope" value="Bacteria"/>
</dbReference>
<dbReference type="Pfam" id="PF01618">
    <property type="entry name" value="MotA_ExbB"/>
    <property type="match status" value="1"/>
</dbReference>
<feature type="domain" description="MotA/TolQ/ExbB proton channel" evidence="10">
    <location>
        <begin position="49"/>
        <end position="136"/>
    </location>
</feature>
<keyword evidence="7 9" id="KW-0472">Membrane</keyword>
<evidence type="ECO:0000256" key="5">
    <source>
        <dbReference type="ARBA" id="ARBA00022927"/>
    </source>
</evidence>
<dbReference type="STRING" id="338966.Ppro_1248"/>
<evidence type="ECO:0000256" key="6">
    <source>
        <dbReference type="ARBA" id="ARBA00022989"/>
    </source>
</evidence>
<dbReference type="Proteomes" id="UP000006732">
    <property type="component" value="Chromosome"/>
</dbReference>
<dbReference type="InterPro" id="IPR050790">
    <property type="entry name" value="ExbB/TolQ_transport"/>
</dbReference>
<dbReference type="GO" id="GO:0055085">
    <property type="term" value="P:transmembrane transport"/>
    <property type="evidence" value="ECO:0007669"/>
    <property type="project" value="InterPro"/>
</dbReference>
<protein>
    <submittedName>
        <fullName evidence="11">Outer membrane transport energization protein ExbB</fullName>
    </submittedName>
</protein>
<keyword evidence="5 8" id="KW-0653">Protein transport</keyword>
<organism evidence="11 12">
    <name type="scientific">Pelobacter propionicus (strain DSM 2379 / NBRC 103807 / OttBd1)</name>
    <dbReference type="NCBI Taxonomy" id="338966"/>
    <lineage>
        <taxon>Bacteria</taxon>
        <taxon>Pseudomonadati</taxon>
        <taxon>Thermodesulfobacteriota</taxon>
        <taxon>Desulfuromonadia</taxon>
        <taxon>Desulfuromonadales</taxon>
        <taxon>Desulfuromonadaceae</taxon>
        <taxon>Pelobacter</taxon>
    </lineage>
</organism>
<feature type="transmembrane region" description="Helical" evidence="9">
    <location>
        <begin position="102"/>
        <end position="124"/>
    </location>
</feature>
<sequence>MESLKMAVDYGIIWLLALLSVIALACAIERLYVYQRISIRDFREKRALELELTRKLHVIATIGSNAPYLGLLGTVMGIMLTFHTMGTEGFMDTNKIMVGLALALKATAVGLFVAIPSVTLYNLLLRRTKVLLIQWELAHGREGSQLH</sequence>
<dbReference type="OrthoDB" id="9805133at2"/>
<evidence type="ECO:0000256" key="8">
    <source>
        <dbReference type="RuleBase" id="RU004057"/>
    </source>
</evidence>
<dbReference type="NCBIfam" id="TIGR02805">
    <property type="entry name" value="exbB2"/>
    <property type="match status" value="1"/>
</dbReference>
<evidence type="ECO:0000256" key="3">
    <source>
        <dbReference type="ARBA" id="ARBA00022475"/>
    </source>
</evidence>
<dbReference type="InterPro" id="IPR014172">
    <property type="entry name" value="TonB_ExbB_2"/>
</dbReference>
<evidence type="ECO:0000256" key="4">
    <source>
        <dbReference type="ARBA" id="ARBA00022692"/>
    </source>
</evidence>
<dbReference type="EMBL" id="CP000482">
    <property type="protein sequence ID" value="ABK98869.1"/>
    <property type="molecule type" value="Genomic_DNA"/>
</dbReference>
<evidence type="ECO:0000256" key="7">
    <source>
        <dbReference type="ARBA" id="ARBA00023136"/>
    </source>
</evidence>
<keyword evidence="4 9" id="KW-0812">Transmembrane</keyword>
<dbReference type="PANTHER" id="PTHR30625:SF15">
    <property type="entry name" value="BIOPOLYMER TRANSPORT PROTEIN EXBB"/>
    <property type="match status" value="1"/>
</dbReference>
<keyword evidence="6 9" id="KW-1133">Transmembrane helix</keyword>
<proteinExistence type="inferred from homology"/>
<dbReference type="PROSITE" id="PS51257">
    <property type="entry name" value="PROKAR_LIPOPROTEIN"/>
    <property type="match status" value="1"/>
</dbReference>
<dbReference type="InterPro" id="IPR002898">
    <property type="entry name" value="MotA_ExbB_proton_chnl"/>
</dbReference>
<evidence type="ECO:0000259" key="10">
    <source>
        <dbReference type="Pfam" id="PF01618"/>
    </source>
</evidence>
<keyword evidence="3" id="KW-1003">Cell membrane</keyword>
<keyword evidence="2 8" id="KW-0813">Transport</keyword>
<feature type="transmembrane region" description="Helical" evidence="9">
    <location>
        <begin position="56"/>
        <end position="82"/>
    </location>
</feature>
<dbReference type="RefSeq" id="WP_011735171.1">
    <property type="nucleotide sequence ID" value="NC_008609.1"/>
</dbReference>
<comment type="subcellular location">
    <subcellularLocation>
        <location evidence="1">Cell membrane</location>
        <topology evidence="1">Multi-pass membrane protein</topology>
    </subcellularLocation>
    <subcellularLocation>
        <location evidence="8">Membrane</location>
        <topology evidence="8">Multi-pass membrane protein</topology>
    </subcellularLocation>
</comment>
<dbReference type="HOGENOM" id="CLU_133317_0_0_7"/>